<name>A0A0F9E742_9ZZZZ</name>
<evidence type="ECO:0000256" key="4">
    <source>
        <dbReference type="ARBA" id="ARBA00023014"/>
    </source>
</evidence>
<dbReference type="SUPFAM" id="SSF54862">
    <property type="entry name" value="4Fe-4S ferredoxins"/>
    <property type="match status" value="1"/>
</dbReference>
<dbReference type="InterPro" id="IPR003813">
    <property type="entry name" value="MvhD/FlpD"/>
</dbReference>
<dbReference type="AlphaFoldDB" id="A0A0F9E742"/>
<dbReference type="Pfam" id="PF02662">
    <property type="entry name" value="FlpD"/>
    <property type="match status" value="1"/>
</dbReference>
<dbReference type="Pfam" id="PF00037">
    <property type="entry name" value="Fer4"/>
    <property type="match status" value="1"/>
</dbReference>
<comment type="caution">
    <text evidence="6">The sequence shown here is derived from an EMBL/GenBank/DDBJ whole genome shotgun (WGS) entry which is preliminary data.</text>
</comment>
<dbReference type="EMBL" id="LAZR01038319">
    <property type="protein sequence ID" value="KKL19883.1"/>
    <property type="molecule type" value="Genomic_DNA"/>
</dbReference>
<feature type="domain" description="4Fe-4S ferredoxin-type" evidence="5">
    <location>
        <begin position="88"/>
        <end position="115"/>
    </location>
</feature>
<feature type="domain" description="4Fe-4S ferredoxin-type" evidence="5">
    <location>
        <begin position="116"/>
        <end position="145"/>
    </location>
</feature>
<evidence type="ECO:0000256" key="3">
    <source>
        <dbReference type="ARBA" id="ARBA00023004"/>
    </source>
</evidence>
<dbReference type="InterPro" id="IPR017900">
    <property type="entry name" value="4Fe4S_Fe_S_CS"/>
</dbReference>
<evidence type="ECO:0000313" key="6">
    <source>
        <dbReference type="EMBL" id="KKL19883.1"/>
    </source>
</evidence>
<protein>
    <recommendedName>
        <fullName evidence="5">4Fe-4S ferredoxin-type domain-containing protein</fullName>
    </recommendedName>
</protein>
<feature type="non-terminal residue" evidence="6">
    <location>
        <position position="1"/>
    </location>
</feature>
<proteinExistence type="predicted"/>
<evidence type="ECO:0000256" key="1">
    <source>
        <dbReference type="ARBA" id="ARBA00022723"/>
    </source>
</evidence>
<reference evidence="6" key="1">
    <citation type="journal article" date="2015" name="Nature">
        <title>Complex archaea that bridge the gap between prokaryotes and eukaryotes.</title>
        <authorList>
            <person name="Spang A."/>
            <person name="Saw J.H."/>
            <person name="Jorgensen S.L."/>
            <person name="Zaremba-Niedzwiedzka K."/>
            <person name="Martijn J."/>
            <person name="Lind A.E."/>
            <person name="van Eijk R."/>
            <person name="Schleper C."/>
            <person name="Guy L."/>
            <person name="Ettema T.J."/>
        </authorList>
    </citation>
    <scope>NUCLEOTIDE SEQUENCE</scope>
</reference>
<dbReference type="PROSITE" id="PS51379">
    <property type="entry name" value="4FE4S_FER_2"/>
    <property type="match status" value="2"/>
</dbReference>
<organism evidence="6">
    <name type="scientific">marine sediment metagenome</name>
    <dbReference type="NCBI Taxonomy" id="412755"/>
    <lineage>
        <taxon>unclassified sequences</taxon>
        <taxon>metagenomes</taxon>
        <taxon>ecological metagenomes</taxon>
    </lineage>
</organism>
<evidence type="ECO:0000256" key="2">
    <source>
        <dbReference type="ARBA" id="ARBA00023002"/>
    </source>
</evidence>
<dbReference type="Gene3D" id="3.30.70.20">
    <property type="match status" value="1"/>
</dbReference>
<keyword evidence="3" id="KW-0408">Iron</keyword>
<keyword evidence="4" id="KW-0411">Iron-sulfur</keyword>
<accession>A0A0F9E742</accession>
<dbReference type="GO" id="GO:0051536">
    <property type="term" value="F:iron-sulfur cluster binding"/>
    <property type="evidence" value="ECO:0007669"/>
    <property type="project" value="UniProtKB-KW"/>
</dbReference>
<gene>
    <name evidence="6" type="ORF">LCGC14_2461000</name>
</gene>
<dbReference type="InterPro" id="IPR017896">
    <property type="entry name" value="4Fe4S_Fe-S-bd"/>
</dbReference>
<dbReference type="GO" id="GO:0046872">
    <property type="term" value="F:metal ion binding"/>
    <property type="evidence" value="ECO:0007669"/>
    <property type="project" value="UniProtKB-KW"/>
</dbReference>
<keyword evidence="2" id="KW-0560">Oxidoreductase</keyword>
<dbReference type="GO" id="GO:0016491">
    <property type="term" value="F:oxidoreductase activity"/>
    <property type="evidence" value="ECO:0007669"/>
    <property type="project" value="UniProtKB-KW"/>
</dbReference>
<dbReference type="PROSITE" id="PS00198">
    <property type="entry name" value="4FE4S_FER_1"/>
    <property type="match status" value="2"/>
</dbReference>
<evidence type="ECO:0000259" key="5">
    <source>
        <dbReference type="PROSITE" id="PS51379"/>
    </source>
</evidence>
<sequence>VEACASGQRAAKAAHLFLSGQPIEIDDELPPYIEAIDAETAELVKKVTRHAVGVEAAEARRANWSEVDHNYDDETALVEARRCMSCGAGAEVLIDKCVACLTCLRVCPFDIPKVQDVARIDSVLCQSCGMCIAECPANAIIARGRDVGDLVVRTAAGLDKSRRIVAYICGHHATAADWRGESEPLPGTVEIYLPSTSRLSSAELLHAFEAGAEAVLVVSCPDGTERYPQTAERVRRRVAQTKQMLAEVGLDADALTLLEMADQDRAAIRAALTEATAT</sequence>
<keyword evidence="1" id="KW-0479">Metal-binding</keyword>